<dbReference type="OrthoDB" id="8191090at2759"/>
<dbReference type="SMART" id="SM00700">
    <property type="entry name" value="JHBP"/>
    <property type="match status" value="1"/>
</dbReference>
<dbReference type="InterPro" id="IPR010562">
    <property type="entry name" value="Haemolymph_juvenile_hormone-bd"/>
</dbReference>
<dbReference type="GO" id="GO:0005615">
    <property type="term" value="C:extracellular space"/>
    <property type="evidence" value="ECO:0007669"/>
    <property type="project" value="TreeGrafter"/>
</dbReference>
<keyword evidence="1" id="KW-0732">Signal</keyword>
<evidence type="ECO:0000256" key="3">
    <source>
        <dbReference type="ARBA" id="ARBA00060902"/>
    </source>
</evidence>
<sequence>MTVTKTTYLNIYLIINIQKSKPRGYFPSASFVAQARHLGPVRARLQISVDSAPAHTRGHSVAAYTNLLIAICTTLYNSDNMKVLVVLSLSVVCVFAKVTPDYFPKCKRSDPQLDKCVLDAIENMRPFIKQGIPEVNIPPLDPFTVPTLKLDRTAPNLRLKATVKHAKAYGGSDFKIEKLKFNLNNKYVGEIKLVLPKLMVTANYDVKGSRLLTLDINGKGRLLGNFTGVTVHAKGSAKPITKDGVEYLQADKIITKVRINNAQVEFADTERPLAAASAATFFNSSPGVVLDILNPLIEETSAAVVKAFVNKILGSIPINEVLTDDAPAA</sequence>
<evidence type="ECO:0000256" key="1">
    <source>
        <dbReference type="ARBA" id="ARBA00022729"/>
    </source>
</evidence>
<keyword evidence="2" id="KW-0090">Biological rhythms</keyword>
<gene>
    <name evidence="4" type="ORF">CINC_LOCUS9222</name>
</gene>
<proteinExistence type="inferred from homology"/>
<dbReference type="FunFam" id="3.15.10.30:FF:000001">
    <property type="entry name" value="Takeout-like protein 1"/>
    <property type="match status" value="1"/>
</dbReference>
<evidence type="ECO:0000313" key="5">
    <source>
        <dbReference type="Proteomes" id="UP001154114"/>
    </source>
</evidence>
<organism evidence="4 5">
    <name type="scientific">Chrysodeixis includens</name>
    <name type="common">Soybean looper</name>
    <name type="synonym">Pseudoplusia includens</name>
    <dbReference type="NCBI Taxonomy" id="689277"/>
    <lineage>
        <taxon>Eukaryota</taxon>
        <taxon>Metazoa</taxon>
        <taxon>Ecdysozoa</taxon>
        <taxon>Arthropoda</taxon>
        <taxon>Hexapoda</taxon>
        <taxon>Insecta</taxon>
        <taxon>Pterygota</taxon>
        <taxon>Neoptera</taxon>
        <taxon>Endopterygota</taxon>
        <taxon>Lepidoptera</taxon>
        <taxon>Glossata</taxon>
        <taxon>Ditrysia</taxon>
        <taxon>Noctuoidea</taxon>
        <taxon>Noctuidae</taxon>
        <taxon>Plusiinae</taxon>
        <taxon>Chrysodeixis</taxon>
    </lineage>
</organism>
<evidence type="ECO:0000256" key="2">
    <source>
        <dbReference type="ARBA" id="ARBA00023108"/>
    </source>
</evidence>
<evidence type="ECO:0000313" key="4">
    <source>
        <dbReference type="EMBL" id="CAH0600253.1"/>
    </source>
</evidence>
<dbReference type="PANTHER" id="PTHR11008">
    <property type="entry name" value="PROTEIN TAKEOUT-LIKE PROTEIN"/>
    <property type="match status" value="1"/>
</dbReference>
<dbReference type="PANTHER" id="PTHR11008:SF14">
    <property type="entry name" value="CIRCADIAN CLOCK-CONTROLLED PROTEIN-LIKE PROTEIN"/>
    <property type="match status" value="1"/>
</dbReference>
<evidence type="ECO:0008006" key="6">
    <source>
        <dbReference type="Google" id="ProtNLM"/>
    </source>
</evidence>
<name>A0A9P0FVA5_CHRIL</name>
<dbReference type="Proteomes" id="UP001154114">
    <property type="component" value="Chromosome 3"/>
</dbReference>
<comment type="similarity">
    <text evidence="3">Belongs to the TO family.</text>
</comment>
<dbReference type="InterPro" id="IPR038606">
    <property type="entry name" value="To_sf"/>
</dbReference>
<accession>A0A9P0FVA5</accession>
<reference evidence="4" key="1">
    <citation type="submission" date="2021-12" db="EMBL/GenBank/DDBJ databases">
        <authorList>
            <person name="King R."/>
        </authorList>
    </citation>
    <scope>NUCLEOTIDE SEQUENCE</scope>
</reference>
<dbReference type="AlphaFoldDB" id="A0A9P0FVA5"/>
<dbReference type="EMBL" id="LR824006">
    <property type="protein sequence ID" value="CAH0600253.1"/>
    <property type="molecule type" value="Genomic_DNA"/>
</dbReference>
<dbReference type="GO" id="GO:0007623">
    <property type="term" value="P:circadian rhythm"/>
    <property type="evidence" value="ECO:0007669"/>
    <property type="project" value="UniProtKB-ARBA"/>
</dbReference>
<protein>
    <recommendedName>
        <fullName evidence="6">Circadian clock-controlled protein</fullName>
    </recommendedName>
</protein>
<dbReference type="Gene3D" id="3.15.10.30">
    <property type="entry name" value="Haemolymph juvenile hormone binding protein"/>
    <property type="match status" value="1"/>
</dbReference>
<keyword evidence="5" id="KW-1185">Reference proteome</keyword>
<dbReference type="Pfam" id="PF06585">
    <property type="entry name" value="JHBP"/>
    <property type="match status" value="1"/>
</dbReference>